<keyword evidence="7" id="KW-0406">Ion transport</keyword>
<keyword evidence="7" id="KW-0997">Cell inner membrane</keyword>
<dbReference type="STRING" id="45068.Llon_1068"/>
<dbReference type="PANTHER" id="PTHR30221">
    <property type="entry name" value="SMALL-CONDUCTANCE MECHANOSENSITIVE CHANNEL"/>
    <property type="match status" value="1"/>
</dbReference>
<dbReference type="GO" id="GO:0005886">
    <property type="term" value="C:plasma membrane"/>
    <property type="evidence" value="ECO:0007669"/>
    <property type="project" value="UniProtKB-SubCell"/>
</dbReference>
<evidence type="ECO:0000256" key="2">
    <source>
        <dbReference type="ARBA" id="ARBA00008017"/>
    </source>
</evidence>
<feature type="transmembrane region" description="Helical" evidence="7">
    <location>
        <begin position="52"/>
        <end position="71"/>
    </location>
</feature>
<dbReference type="InterPro" id="IPR006685">
    <property type="entry name" value="MscS_channel_2nd"/>
</dbReference>
<accession>A0A0W0VPE2</accession>
<organism evidence="10 11">
    <name type="scientific">Legionella londiniensis</name>
    <dbReference type="NCBI Taxonomy" id="45068"/>
    <lineage>
        <taxon>Bacteria</taxon>
        <taxon>Pseudomonadati</taxon>
        <taxon>Pseudomonadota</taxon>
        <taxon>Gammaproteobacteria</taxon>
        <taxon>Legionellales</taxon>
        <taxon>Legionellaceae</taxon>
        <taxon>Legionella</taxon>
    </lineage>
</organism>
<dbReference type="SUPFAM" id="SSF50182">
    <property type="entry name" value="Sm-like ribonucleoproteins"/>
    <property type="match status" value="1"/>
</dbReference>
<protein>
    <recommendedName>
        <fullName evidence="7">Small-conductance mechanosensitive channel</fullName>
    </recommendedName>
</protein>
<dbReference type="InterPro" id="IPR011066">
    <property type="entry name" value="MscS_channel_C_sf"/>
</dbReference>
<dbReference type="PANTHER" id="PTHR30221:SF20">
    <property type="entry name" value="SMALL-CONDUCTANCE MECHANOSENSITIVE CHANNEL"/>
    <property type="match status" value="1"/>
</dbReference>
<dbReference type="InterPro" id="IPR045275">
    <property type="entry name" value="MscS_archaea/bacteria_type"/>
</dbReference>
<keyword evidence="7" id="KW-0813">Transport</keyword>
<reference evidence="10 11" key="1">
    <citation type="submission" date="2015-11" db="EMBL/GenBank/DDBJ databases">
        <title>Genomic analysis of 38 Legionella species identifies large and diverse effector repertoires.</title>
        <authorList>
            <person name="Burstein D."/>
            <person name="Amaro F."/>
            <person name="Zusman T."/>
            <person name="Lifshitz Z."/>
            <person name="Cohen O."/>
            <person name="Gilbert J.A."/>
            <person name="Pupko T."/>
            <person name="Shuman H.A."/>
            <person name="Segal G."/>
        </authorList>
    </citation>
    <scope>NUCLEOTIDE SEQUENCE [LARGE SCALE GENOMIC DNA]</scope>
    <source>
        <strain evidence="10 11">ATCC 49505</strain>
    </source>
</reference>
<dbReference type="Pfam" id="PF00924">
    <property type="entry name" value="MS_channel_2nd"/>
    <property type="match status" value="1"/>
</dbReference>
<dbReference type="Gene3D" id="3.30.70.100">
    <property type="match status" value="1"/>
</dbReference>
<keyword evidence="3" id="KW-1003">Cell membrane</keyword>
<dbReference type="OrthoDB" id="9799209at2"/>
<comment type="similarity">
    <text evidence="2 7">Belongs to the MscS (TC 1.A.23) family.</text>
</comment>
<dbReference type="InterPro" id="IPR023408">
    <property type="entry name" value="MscS_beta-dom_sf"/>
</dbReference>
<dbReference type="PATRIC" id="fig|45068.5.peg.1153"/>
<dbReference type="Gene3D" id="1.10.287.1260">
    <property type="match status" value="1"/>
</dbReference>
<dbReference type="SUPFAM" id="SSF82861">
    <property type="entry name" value="Mechanosensitive channel protein MscS (YggB), transmembrane region"/>
    <property type="match status" value="1"/>
</dbReference>
<evidence type="ECO:0000313" key="10">
    <source>
        <dbReference type="EMBL" id="KTD21903.1"/>
    </source>
</evidence>
<comment type="caution">
    <text evidence="7">Lacks conserved residue(s) required for the propagation of feature annotation.</text>
</comment>
<keyword evidence="11" id="KW-1185">Reference proteome</keyword>
<feature type="domain" description="Mechanosensitive ion channel MscS C-terminal" evidence="9">
    <location>
        <begin position="168"/>
        <end position="248"/>
    </location>
</feature>
<name>A0A0W0VPE2_9GAMM</name>
<dbReference type="EMBL" id="LNYK01000014">
    <property type="protein sequence ID" value="KTD21903.1"/>
    <property type="molecule type" value="Genomic_DNA"/>
</dbReference>
<keyword evidence="6 7" id="KW-0472">Membrane</keyword>
<dbReference type="Proteomes" id="UP000054997">
    <property type="component" value="Unassembled WGS sequence"/>
</dbReference>
<keyword evidence="7" id="KW-0407">Ion channel</keyword>
<proteinExistence type="inferred from homology"/>
<evidence type="ECO:0000256" key="4">
    <source>
        <dbReference type="ARBA" id="ARBA00022692"/>
    </source>
</evidence>
<dbReference type="SUPFAM" id="SSF82689">
    <property type="entry name" value="Mechanosensitive channel protein MscS (YggB), C-terminal domain"/>
    <property type="match status" value="1"/>
</dbReference>
<feature type="transmembrane region" description="Helical" evidence="7">
    <location>
        <begin position="12"/>
        <end position="32"/>
    </location>
</feature>
<evidence type="ECO:0000259" key="9">
    <source>
        <dbReference type="Pfam" id="PF21082"/>
    </source>
</evidence>
<dbReference type="GO" id="GO:0008381">
    <property type="term" value="F:mechanosensitive monoatomic ion channel activity"/>
    <property type="evidence" value="ECO:0007669"/>
    <property type="project" value="InterPro"/>
</dbReference>
<comment type="function">
    <text evidence="7">Mechanosensitive channel that participates in the regulation of osmotic pressure changes within the cell, opening in response to stretch forces in the membrane lipid bilayer, without the need for other proteins. Contributes to normal resistance to hypoosmotic shock. Forms an ion channel of 1.0 nanosiemens conductance with a slight preference for anions.</text>
</comment>
<keyword evidence="5 7" id="KW-1133">Transmembrane helix</keyword>
<evidence type="ECO:0000256" key="5">
    <source>
        <dbReference type="ARBA" id="ARBA00022989"/>
    </source>
</evidence>
<comment type="caution">
    <text evidence="10">The sequence shown here is derived from an EMBL/GenBank/DDBJ whole genome shotgun (WGS) entry which is preliminary data.</text>
</comment>
<dbReference type="AlphaFoldDB" id="A0A0W0VPE2"/>
<comment type="subunit">
    <text evidence="7">Homoheptamer.</text>
</comment>
<evidence type="ECO:0000256" key="6">
    <source>
        <dbReference type="ARBA" id="ARBA00023136"/>
    </source>
</evidence>
<keyword evidence="4 7" id="KW-0812">Transmembrane</keyword>
<dbReference type="Gene3D" id="2.30.30.60">
    <property type="match status" value="1"/>
</dbReference>
<evidence type="ECO:0000256" key="3">
    <source>
        <dbReference type="ARBA" id="ARBA00022475"/>
    </source>
</evidence>
<feature type="domain" description="Mechanosensitive ion channel MscS" evidence="8">
    <location>
        <begin position="95"/>
        <end position="159"/>
    </location>
</feature>
<sequence>MDVLSKIDWLHIVYAVFVAVLGFFIARQVGAIVGKAVSKRFSRHLAVLSRRLIFYGLFLLFLISALQQIGFKMTVLLGAAGVFTVALSFASQTAASNLVSGIFLLFESPFKVGDTIRLKDMAGVVDSMDLLSTKIKTADNMRIRIPNETIMKSDIINMSYFKTRRVDMLIGVSYNTEIEHVKHILLTLLKAHPDVLQEPAMQVVINQFTDSAIELKLMFWAETGTVNQVKYELYEQIKQVFDKEGIEMPYRQMSLPQA</sequence>
<evidence type="ECO:0000256" key="7">
    <source>
        <dbReference type="RuleBase" id="RU369025"/>
    </source>
</evidence>
<gene>
    <name evidence="10" type="ORF">Llon_1068</name>
</gene>
<evidence type="ECO:0000256" key="1">
    <source>
        <dbReference type="ARBA" id="ARBA00004651"/>
    </source>
</evidence>
<comment type="subcellular location">
    <subcellularLocation>
        <location evidence="7">Cell inner membrane</location>
        <topology evidence="7">Multi-pass membrane protein</topology>
    </subcellularLocation>
    <subcellularLocation>
        <location evidence="1">Cell membrane</location>
        <topology evidence="1">Multi-pass membrane protein</topology>
    </subcellularLocation>
</comment>
<dbReference type="InterPro" id="IPR011014">
    <property type="entry name" value="MscS_channel_TM-2"/>
</dbReference>
<dbReference type="InterPro" id="IPR049278">
    <property type="entry name" value="MS_channel_C"/>
</dbReference>
<evidence type="ECO:0000313" key="11">
    <source>
        <dbReference type="Proteomes" id="UP000054997"/>
    </source>
</evidence>
<dbReference type="InterPro" id="IPR010920">
    <property type="entry name" value="LSM_dom_sf"/>
</dbReference>
<evidence type="ECO:0000259" key="8">
    <source>
        <dbReference type="Pfam" id="PF00924"/>
    </source>
</evidence>
<dbReference type="Pfam" id="PF21082">
    <property type="entry name" value="MS_channel_3rd"/>
    <property type="match status" value="1"/>
</dbReference>